<dbReference type="PANTHER" id="PTHR35601">
    <property type="entry name" value="TOXIN RELE"/>
    <property type="match status" value="1"/>
</dbReference>
<gene>
    <name evidence="3" type="ORF">CBG50_01415</name>
</gene>
<dbReference type="SUPFAM" id="SSF143011">
    <property type="entry name" value="RelE-like"/>
    <property type="match status" value="1"/>
</dbReference>
<keyword evidence="4" id="KW-1185">Reference proteome</keyword>
<organism evidence="3 4">
    <name type="scientific">Fusobacterium nucleatum subsp. polymorphum</name>
    <name type="common">Fusobacterium polymorphum</name>
    <dbReference type="NCBI Taxonomy" id="76857"/>
    <lineage>
        <taxon>Bacteria</taxon>
        <taxon>Fusobacteriati</taxon>
        <taxon>Fusobacteriota</taxon>
        <taxon>Fusobacteriia</taxon>
        <taxon>Fusobacteriales</taxon>
        <taxon>Fusobacteriaceae</taxon>
        <taxon>Fusobacterium</taxon>
    </lineage>
</organism>
<evidence type="ECO:0000256" key="2">
    <source>
        <dbReference type="ARBA" id="ARBA00022649"/>
    </source>
</evidence>
<dbReference type="Pfam" id="PF05016">
    <property type="entry name" value="ParE_toxin"/>
    <property type="match status" value="1"/>
</dbReference>
<protein>
    <submittedName>
        <fullName evidence="3">Type II toxin-antitoxin system mRNA interferase toxin, RelE/StbE family</fullName>
    </submittedName>
</protein>
<proteinExistence type="inferred from homology"/>
<reference evidence="3 4" key="1">
    <citation type="submission" date="2017-06" db="EMBL/GenBank/DDBJ databases">
        <title>Draft genome sequence of Fusobacterium nucleatum subsp. polymorphum KCOM 1260 (=ChDC F218).</title>
        <authorList>
            <person name="Kook J.-K."/>
            <person name="Park S.-N."/>
            <person name="Lim Y.K."/>
            <person name="Roh H."/>
        </authorList>
    </citation>
    <scope>NUCLEOTIDE SEQUENCE [LARGE SCALE GENOMIC DNA]</scope>
    <source>
        <strain evidence="4">KCOM 1260 (ChDC F218)</strain>
    </source>
</reference>
<dbReference type="InterPro" id="IPR007712">
    <property type="entry name" value="RelE/ParE_toxin"/>
</dbReference>
<comment type="similarity">
    <text evidence="1">Belongs to the RelE toxin family.</text>
</comment>
<accession>A0A1Z3CFJ0</accession>
<name>A0A1Z3CFJ0_FUSNP</name>
<evidence type="ECO:0000313" key="3">
    <source>
        <dbReference type="EMBL" id="ASC02080.1"/>
    </source>
</evidence>
<dbReference type="RefSeq" id="WP_088336695.1">
    <property type="nucleotide sequence ID" value="NZ_CP021934.1"/>
</dbReference>
<dbReference type="Proteomes" id="UP000196759">
    <property type="component" value="Chromosome"/>
</dbReference>
<evidence type="ECO:0000256" key="1">
    <source>
        <dbReference type="ARBA" id="ARBA00006226"/>
    </source>
</evidence>
<dbReference type="PANTHER" id="PTHR35601:SF1">
    <property type="entry name" value="TOXIN RELE"/>
    <property type="match status" value="1"/>
</dbReference>
<sequence length="90" mass="10809">MIYEVRYDELALKQLKKMDRAIKELIISYIEKNLVGTENPRLKGKPLVRNLADLWRYRVENYRIIAEINGNEITIFILEVEHRSKIYKKS</sequence>
<keyword evidence="2" id="KW-1277">Toxin-antitoxin system</keyword>
<dbReference type="EMBL" id="CP021934">
    <property type="protein sequence ID" value="ASC02080.1"/>
    <property type="molecule type" value="Genomic_DNA"/>
</dbReference>
<evidence type="ECO:0000313" key="4">
    <source>
        <dbReference type="Proteomes" id="UP000196759"/>
    </source>
</evidence>
<dbReference type="Gene3D" id="3.30.2310.20">
    <property type="entry name" value="RelE-like"/>
    <property type="match status" value="1"/>
</dbReference>
<dbReference type="InterPro" id="IPR035093">
    <property type="entry name" value="RelE/ParE_toxin_dom_sf"/>
</dbReference>
<dbReference type="AlphaFoldDB" id="A0A1Z3CFJ0"/>